<feature type="disulfide bond" evidence="2">
    <location>
        <begin position="218"/>
        <end position="228"/>
    </location>
</feature>
<evidence type="ECO:0000256" key="3">
    <source>
        <dbReference type="SAM" id="SignalP"/>
    </source>
</evidence>
<evidence type="ECO:0000313" key="5">
    <source>
        <dbReference type="EMBL" id="ESO85668.1"/>
    </source>
</evidence>
<feature type="domain" description="SRCR" evidence="4">
    <location>
        <begin position="148"/>
        <end position="246"/>
    </location>
</feature>
<evidence type="ECO:0000259" key="4">
    <source>
        <dbReference type="PROSITE" id="PS50287"/>
    </source>
</evidence>
<keyword evidence="6" id="KW-1185">Reference proteome</keyword>
<evidence type="ECO:0000256" key="2">
    <source>
        <dbReference type="PROSITE-ProRule" id="PRU00196"/>
    </source>
</evidence>
<feature type="domain" description="SRCR" evidence="4">
    <location>
        <begin position="264"/>
        <end position="354"/>
    </location>
</feature>
<dbReference type="PANTHER" id="PTHR48071:SF18">
    <property type="entry name" value="DELETED IN MALIGNANT BRAIN TUMORS 1 PROTEIN-RELATED"/>
    <property type="match status" value="1"/>
</dbReference>
<dbReference type="Proteomes" id="UP000030746">
    <property type="component" value="Unassembled WGS sequence"/>
</dbReference>
<reference evidence="5 6" key="1">
    <citation type="journal article" date="2013" name="Nature">
        <title>Insights into bilaterian evolution from three spiralian genomes.</title>
        <authorList>
            <person name="Simakov O."/>
            <person name="Marletaz F."/>
            <person name="Cho S.J."/>
            <person name="Edsinger-Gonzales E."/>
            <person name="Havlak P."/>
            <person name="Hellsten U."/>
            <person name="Kuo D.H."/>
            <person name="Larsson T."/>
            <person name="Lv J."/>
            <person name="Arendt D."/>
            <person name="Savage R."/>
            <person name="Osoegawa K."/>
            <person name="de Jong P."/>
            <person name="Grimwood J."/>
            <person name="Chapman J.A."/>
            <person name="Shapiro H."/>
            <person name="Aerts A."/>
            <person name="Otillar R.P."/>
            <person name="Terry A.Y."/>
            <person name="Boore J.L."/>
            <person name="Grigoriev I.V."/>
            <person name="Lindberg D.R."/>
            <person name="Seaver E.C."/>
            <person name="Weisblat D.A."/>
            <person name="Putnam N.H."/>
            <person name="Rokhsar D.S."/>
        </authorList>
    </citation>
    <scope>NUCLEOTIDE SEQUENCE [LARGE SCALE GENOMIC DNA]</scope>
</reference>
<keyword evidence="1 2" id="KW-1015">Disulfide bond</keyword>
<proteinExistence type="predicted"/>
<feature type="disulfide bond" evidence="2">
    <location>
        <begin position="320"/>
        <end position="330"/>
    </location>
</feature>
<dbReference type="Gene3D" id="3.10.250.10">
    <property type="entry name" value="SRCR-like domain"/>
    <property type="match status" value="4"/>
</dbReference>
<feature type="signal peptide" evidence="3">
    <location>
        <begin position="1"/>
        <end position="23"/>
    </location>
</feature>
<dbReference type="SMART" id="SM00202">
    <property type="entry name" value="SR"/>
    <property type="match status" value="4"/>
</dbReference>
<dbReference type="Pfam" id="PF00530">
    <property type="entry name" value="SRCR"/>
    <property type="match status" value="3"/>
</dbReference>
<dbReference type="InterPro" id="IPR001190">
    <property type="entry name" value="SRCR"/>
</dbReference>
<dbReference type="SUPFAM" id="SSF56487">
    <property type="entry name" value="SRCR-like"/>
    <property type="match status" value="4"/>
</dbReference>
<dbReference type="PROSITE" id="PS00420">
    <property type="entry name" value="SRCR_1"/>
    <property type="match status" value="1"/>
</dbReference>
<feature type="domain" description="SRCR" evidence="4">
    <location>
        <begin position="361"/>
        <end position="470"/>
    </location>
</feature>
<keyword evidence="3" id="KW-0732">Signal</keyword>
<feature type="domain" description="SRCR" evidence="4">
    <location>
        <begin position="39"/>
        <end position="144"/>
    </location>
</feature>
<dbReference type="KEGG" id="lgi:LOTGIDRAFT_155161"/>
<dbReference type="STRING" id="225164.V3Z4Q0"/>
<accession>V3Z4Q0</accession>
<dbReference type="PANTHER" id="PTHR48071">
    <property type="entry name" value="SRCR DOMAIN-CONTAINING PROTEIN"/>
    <property type="match status" value="1"/>
</dbReference>
<gene>
    <name evidence="5" type="ORF">LOTGIDRAFT_155161</name>
</gene>
<sequence length="470" mass="52038">MTIYFHLLSHLVVLQCVIAYSYGGCGYDTGYPVDQGIQLRLNGGESPNVGYVEVFQNGEWGALCDSGISPDSSSTVCQHLGYKDGEIWTKGFGPYEGTYVHKTDDTCLTTESNLNNCGSVEFRREIYNGKYTCLPFQPQVVYCYDTGVRLHRPYNSTIGNVLVYVDGQHRTICSEGFDIDSANVVCRELGFYLGGKVLPSTTYKTDDDLDHGQYSYYCQGTESSLTECERVPQYCAKDDIAVVYCNQGDEEADGVEEEVRITGSGEVQVFLNGIWGNICTDTWDNRDAAVACRESGYTNGRAYDNYLDNELPVWISETYCTGSEPSIKTCQKNLYVGESSCSQPYSKRAMASCFNEPAIEFSIVGGGNSGYIQMRKDGKEGYVCDRYFQYPAEAVAVCKGLGYTTGELIALSTLPGDVNFWITDIYCSPPDLPRLQDCNSGDDSWSYLNPGDDQYESCRTNEKALSVSCS</sequence>
<dbReference type="CTD" id="20236615"/>
<dbReference type="OrthoDB" id="6122171at2759"/>
<feature type="disulfide bond" evidence="2">
    <location>
        <begin position="292"/>
        <end position="353"/>
    </location>
</feature>
<dbReference type="PROSITE" id="PS50287">
    <property type="entry name" value="SRCR_2"/>
    <property type="match status" value="4"/>
</dbReference>
<comment type="caution">
    <text evidence="2">Lacks conserved residue(s) required for the propagation of feature annotation.</text>
</comment>
<dbReference type="HOGENOM" id="CLU_002555_11_2_1"/>
<dbReference type="AlphaFoldDB" id="V3Z4Q0"/>
<protein>
    <recommendedName>
        <fullName evidence="4">SRCR domain-containing protein</fullName>
    </recommendedName>
</protein>
<dbReference type="OMA" id="WNDASAR"/>
<evidence type="ECO:0000256" key="1">
    <source>
        <dbReference type="ARBA" id="ARBA00023157"/>
    </source>
</evidence>
<organism evidence="5 6">
    <name type="scientific">Lottia gigantea</name>
    <name type="common">Giant owl limpet</name>
    <dbReference type="NCBI Taxonomy" id="225164"/>
    <lineage>
        <taxon>Eukaryota</taxon>
        <taxon>Metazoa</taxon>
        <taxon>Spiralia</taxon>
        <taxon>Lophotrochozoa</taxon>
        <taxon>Mollusca</taxon>
        <taxon>Gastropoda</taxon>
        <taxon>Patellogastropoda</taxon>
        <taxon>Lottioidea</taxon>
        <taxon>Lottiidae</taxon>
        <taxon>Lottia</taxon>
    </lineage>
</organism>
<feature type="disulfide bond" evidence="2">
    <location>
        <begin position="107"/>
        <end position="117"/>
    </location>
</feature>
<feature type="chain" id="PRO_5004717634" description="SRCR domain-containing protein" evidence="3">
    <location>
        <begin position="24"/>
        <end position="470"/>
    </location>
</feature>
<dbReference type="GO" id="GO:0016020">
    <property type="term" value="C:membrane"/>
    <property type="evidence" value="ECO:0007669"/>
    <property type="project" value="InterPro"/>
</dbReference>
<dbReference type="PRINTS" id="PR00258">
    <property type="entry name" value="SPERACTRCPTR"/>
</dbReference>
<name>V3Z4Q0_LOTGI</name>
<dbReference type="RefSeq" id="XP_009063906.1">
    <property type="nucleotide sequence ID" value="XM_009065658.1"/>
</dbReference>
<dbReference type="InterPro" id="IPR036772">
    <property type="entry name" value="SRCR-like_dom_sf"/>
</dbReference>
<dbReference type="EMBL" id="KB203274">
    <property type="protein sequence ID" value="ESO85668.1"/>
    <property type="molecule type" value="Genomic_DNA"/>
</dbReference>
<dbReference type="GeneID" id="20236615"/>
<evidence type="ECO:0000313" key="6">
    <source>
        <dbReference type="Proteomes" id="UP000030746"/>
    </source>
</evidence>